<dbReference type="GO" id="GO:0005524">
    <property type="term" value="F:ATP binding"/>
    <property type="evidence" value="ECO:0007669"/>
    <property type="project" value="UniProtKB-UniRule"/>
</dbReference>
<dbReference type="Pfam" id="PF13500">
    <property type="entry name" value="AAA_26"/>
    <property type="match status" value="1"/>
</dbReference>
<comment type="caution">
    <text evidence="9">The sequence shown here is derived from an EMBL/GenBank/DDBJ whole genome shotgun (WGS) entry which is preliminary data.</text>
</comment>
<evidence type="ECO:0000256" key="4">
    <source>
        <dbReference type="ARBA" id="ARBA00022741"/>
    </source>
</evidence>
<evidence type="ECO:0000256" key="5">
    <source>
        <dbReference type="ARBA" id="ARBA00022756"/>
    </source>
</evidence>
<dbReference type="EC" id="6.3.3.3" evidence="8"/>
<name>A0A4Q7DZS2_9GAMM</name>
<keyword evidence="4 8" id="KW-0547">Nucleotide-binding</keyword>
<comment type="subcellular location">
    <subcellularLocation>
        <location evidence="8">Cytoplasm</location>
    </subcellularLocation>
</comment>
<reference evidence="9 10" key="1">
    <citation type="submission" date="2018-01" db="EMBL/GenBank/DDBJ databases">
        <title>Co-occurrence of chitin degradation, pigmentation and bioactivity in marine Pseudoalteromonas.</title>
        <authorList>
            <person name="Paulsen S."/>
            <person name="Gram L."/>
            <person name="Machado H."/>
        </authorList>
    </citation>
    <scope>NUCLEOTIDE SEQUENCE [LARGE SCALE GENOMIC DNA]</scope>
    <source>
        <strain evidence="9 10">S1946</strain>
    </source>
</reference>
<evidence type="ECO:0000256" key="2">
    <source>
        <dbReference type="ARBA" id="ARBA00022598"/>
    </source>
</evidence>
<proteinExistence type="inferred from homology"/>
<feature type="active site" evidence="8">
    <location>
        <position position="38"/>
    </location>
</feature>
<dbReference type="GO" id="GO:0004141">
    <property type="term" value="F:dethiobiotin synthase activity"/>
    <property type="evidence" value="ECO:0007669"/>
    <property type="project" value="UniProtKB-UniRule"/>
</dbReference>
<dbReference type="InterPro" id="IPR004472">
    <property type="entry name" value="DTB_synth_BioD"/>
</dbReference>
<evidence type="ECO:0000313" key="10">
    <source>
        <dbReference type="Proteomes" id="UP000292345"/>
    </source>
</evidence>
<feature type="binding site" evidence="8">
    <location>
        <position position="117"/>
    </location>
    <ligand>
        <name>Mg(2+)</name>
        <dbReference type="ChEBI" id="CHEBI:18420"/>
    </ligand>
</feature>
<dbReference type="Proteomes" id="UP000292345">
    <property type="component" value="Unassembled WGS sequence"/>
</dbReference>
<feature type="binding site" evidence="8">
    <location>
        <begin position="177"/>
        <end position="178"/>
    </location>
    <ligand>
        <name>ATP</name>
        <dbReference type="ChEBI" id="CHEBI:30616"/>
    </ligand>
</feature>
<comment type="pathway">
    <text evidence="8">Cofactor biosynthesis; biotin biosynthesis; biotin from 7,8-diaminononanoate: step 1/2.</text>
</comment>
<dbReference type="GO" id="GO:0000287">
    <property type="term" value="F:magnesium ion binding"/>
    <property type="evidence" value="ECO:0007669"/>
    <property type="project" value="UniProtKB-UniRule"/>
</dbReference>
<dbReference type="InterPro" id="IPR027417">
    <property type="entry name" value="P-loop_NTPase"/>
</dbReference>
<protein>
    <recommendedName>
        <fullName evidence="8">ATP-dependent dethiobiotin synthetase BioD</fullName>
        <ecNumber evidence="8">6.3.3.3</ecNumber>
    </recommendedName>
    <alternativeName>
        <fullName evidence="8">DTB synthetase</fullName>
        <shortName evidence="8">DTBS</shortName>
    </alternativeName>
    <alternativeName>
        <fullName evidence="8">Dethiobiotin synthase</fullName>
    </alternativeName>
</protein>
<comment type="caution">
    <text evidence="8">Lacks conserved residue(s) required for the propagation of feature annotation.</text>
</comment>
<dbReference type="NCBIfam" id="TIGR00347">
    <property type="entry name" value="bioD"/>
    <property type="match status" value="1"/>
</dbReference>
<dbReference type="PANTHER" id="PTHR43210">
    <property type="entry name" value="DETHIOBIOTIN SYNTHETASE"/>
    <property type="match status" value="1"/>
</dbReference>
<organism evidence="9 10">
    <name type="scientific">Pseudoalteromonas rubra</name>
    <dbReference type="NCBI Taxonomy" id="43658"/>
    <lineage>
        <taxon>Bacteria</taxon>
        <taxon>Pseudomonadati</taxon>
        <taxon>Pseudomonadota</taxon>
        <taxon>Gammaproteobacteria</taxon>
        <taxon>Alteromonadales</taxon>
        <taxon>Pseudoalteromonadaceae</taxon>
        <taxon>Pseudoalteromonas</taxon>
    </lineage>
</organism>
<feature type="binding site" evidence="8">
    <location>
        <begin position="206"/>
        <end position="208"/>
    </location>
    <ligand>
        <name>ATP</name>
        <dbReference type="ChEBI" id="CHEBI:30616"/>
    </ligand>
</feature>
<feature type="binding site" evidence="8">
    <location>
        <begin position="13"/>
        <end position="18"/>
    </location>
    <ligand>
        <name>ATP</name>
        <dbReference type="ChEBI" id="CHEBI:30616"/>
    </ligand>
</feature>
<keyword evidence="5 8" id="KW-0093">Biotin biosynthesis</keyword>
<keyword evidence="3 8" id="KW-0479">Metal-binding</keyword>
<comment type="catalytic activity">
    <reaction evidence="8">
        <text>(7R,8S)-7,8-diammoniononanoate + CO2 + ATP = (4R,5S)-dethiobiotin + ADP + phosphate + 3 H(+)</text>
        <dbReference type="Rhea" id="RHEA:15805"/>
        <dbReference type="ChEBI" id="CHEBI:15378"/>
        <dbReference type="ChEBI" id="CHEBI:16526"/>
        <dbReference type="ChEBI" id="CHEBI:30616"/>
        <dbReference type="ChEBI" id="CHEBI:43474"/>
        <dbReference type="ChEBI" id="CHEBI:149469"/>
        <dbReference type="ChEBI" id="CHEBI:149473"/>
        <dbReference type="ChEBI" id="CHEBI:456216"/>
        <dbReference type="EC" id="6.3.3.3"/>
    </reaction>
</comment>
<evidence type="ECO:0000256" key="1">
    <source>
        <dbReference type="ARBA" id="ARBA00022490"/>
    </source>
</evidence>
<evidence type="ECO:0000256" key="7">
    <source>
        <dbReference type="ARBA" id="ARBA00022842"/>
    </source>
</evidence>
<dbReference type="PIRSF" id="PIRSF006755">
    <property type="entry name" value="DTB_synth"/>
    <property type="match status" value="1"/>
</dbReference>
<accession>A0A4Q7DZS2</accession>
<keyword evidence="2 8" id="KW-0436">Ligase</keyword>
<dbReference type="GO" id="GO:0005829">
    <property type="term" value="C:cytosol"/>
    <property type="evidence" value="ECO:0007669"/>
    <property type="project" value="TreeGrafter"/>
</dbReference>
<evidence type="ECO:0000256" key="3">
    <source>
        <dbReference type="ARBA" id="ARBA00022723"/>
    </source>
</evidence>
<feature type="binding site" evidence="8">
    <location>
        <position position="17"/>
    </location>
    <ligand>
        <name>Mg(2+)</name>
        <dbReference type="ChEBI" id="CHEBI:18420"/>
    </ligand>
</feature>
<comment type="subunit">
    <text evidence="8">Homodimer.</text>
</comment>
<dbReference type="Gene3D" id="3.40.50.300">
    <property type="entry name" value="P-loop containing nucleotide triphosphate hydrolases"/>
    <property type="match status" value="1"/>
</dbReference>
<dbReference type="HAMAP" id="MF_00336">
    <property type="entry name" value="BioD"/>
    <property type="match status" value="1"/>
</dbReference>
<evidence type="ECO:0000256" key="8">
    <source>
        <dbReference type="HAMAP-Rule" id="MF_00336"/>
    </source>
</evidence>
<comment type="function">
    <text evidence="8">Catalyzes a mechanistically unusual reaction, the ATP-dependent insertion of CO2 between the N7 and N8 nitrogen atoms of 7,8-diaminopelargonic acid (DAPA, also called 7,8-diammoniononanoate) to form a ureido ring.</text>
</comment>
<evidence type="ECO:0000256" key="6">
    <source>
        <dbReference type="ARBA" id="ARBA00022840"/>
    </source>
</evidence>
<feature type="binding site" evidence="8">
    <location>
        <position position="55"/>
    </location>
    <ligand>
        <name>Mg(2+)</name>
        <dbReference type="ChEBI" id="CHEBI:18420"/>
    </ligand>
</feature>
<dbReference type="SUPFAM" id="SSF52540">
    <property type="entry name" value="P-loop containing nucleoside triphosphate hydrolases"/>
    <property type="match status" value="1"/>
</dbReference>
<dbReference type="GO" id="GO:0042803">
    <property type="term" value="F:protein homodimerization activity"/>
    <property type="evidence" value="ECO:0007669"/>
    <property type="project" value="UniProtKB-ARBA"/>
</dbReference>
<feature type="binding site" evidence="8">
    <location>
        <position position="55"/>
    </location>
    <ligand>
        <name>ATP</name>
        <dbReference type="ChEBI" id="CHEBI:30616"/>
    </ligand>
</feature>
<feature type="binding site" evidence="8">
    <location>
        <begin position="117"/>
        <end position="120"/>
    </location>
    <ligand>
        <name>ATP</name>
        <dbReference type="ChEBI" id="CHEBI:30616"/>
    </ligand>
</feature>
<comment type="cofactor">
    <cofactor evidence="8">
        <name>Mg(2+)</name>
        <dbReference type="ChEBI" id="CHEBI:18420"/>
    </cofactor>
</comment>
<dbReference type="UniPathway" id="UPA00078">
    <property type="reaction ID" value="UER00161"/>
</dbReference>
<dbReference type="PANTHER" id="PTHR43210:SF5">
    <property type="entry name" value="DETHIOBIOTIN SYNTHETASE"/>
    <property type="match status" value="1"/>
</dbReference>
<keyword evidence="1 8" id="KW-0963">Cytoplasm</keyword>
<sequence>MMSAFFITGTDTEVGKTHVSSLLLKLLAQRGKKAVGFKPLAAGAEEAFGQLVNEDALSLMEAASVHGKYEQINPFCFEPPIAPHIAAQRAGVAISCEALSEKYQELSTLGAEYTLVEGAGGWALPINDTQFLYDWIKHEELPVILVVGMKLGCLNHAFLTEQAIAAAGLNCVGWVANQVDPAMQEYDANLETLKQRLKAPLLGVAPYSEGTPKLQIHSALLDLLGLQHSAKA</sequence>
<comment type="similarity">
    <text evidence="8">Belongs to the dethiobiotin synthetase family.</text>
</comment>
<dbReference type="AlphaFoldDB" id="A0A4Q7DZS2"/>
<evidence type="ECO:0000313" key="9">
    <source>
        <dbReference type="EMBL" id="RZM72779.1"/>
    </source>
</evidence>
<keyword evidence="6 8" id="KW-0067">ATP-binding</keyword>
<dbReference type="EMBL" id="PPUZ01000085">
    <property type="protein sequence ID" value="RZM72779.1"/>
    <property type="molecule type" value="Genomic_DNA"/>
</dbReference>
<dbReference type="FunFam" id="3.40.50.300:FF:000292">
    <property type="entry name" value="ATP-dependent dethiobiotin synthetase BioD"/>
    <property type="match status" value="1"/>
</dbReference>
<dbReference type="GO" id="GO:0009102">
    <property type="term" value="P:biotin biosynthetic process"/>
    <property type="evidence" value="ECO:0007669"/>
    <property type="project" value="UniProtKB-UniRule"/>
</dbReference>
<gene>
    <name evidence="8 9" type="primary">bioD</name>
    <name evidence="9" type="ORF">C3B51_21595</name>
</gene>
<dbReference type="CDD" id="cd03109">
    <property type="entry name" value="DTBS"/>
    <property type="match status" value="1"/>
</dbReference>
<keyword evidence="7 8" id="KW-0460">Magnesium</keyword>